<name>A0ABV0ESJ7_9ENTE</name>
<dbReference type="EMBL" id="JAFREL020000003">
    <property type="protein sequence ID" value="MEO1771521.1"/>
    <property type="molecule type" value="Genomic_DNA"/>
</dbReference>
<evidence type="ECO:0000313" key="2">
    <source>
        <dbReference type="Proteomes" id="UP000664357"/>
    </source>
</evidence>
<dbReference type="RefSeq" id="WP_207702940.1">
    <property type="nucleotide sequence ID" value="NZ_JAFREL020000003.1"/>
</dbReference>
<organism evidence="1 2">
    <name type="scientific">Candidatus Enterococcus ferrettii</name>
    <dbReference type="NCBI Taxonomy" id="2815324"/>
    <lineage>
        <taxon>Bacteria</taxon>
        <taxon>Bacillati</taxon>
        <taxon>Bacillota</taxon>
        <taxon>Bacilli</taxon>
        <taxon>Lactobacillales</taxon>
        <taxon>Enterococcaceae</taxon>
        <taxon>Enterococcus</taxon>
    </lineage>
</organism>
<comment type="caution">
    <text evidence="1">The sequence shown here is derived from an EMBL/GenBank/DDBJ whole genome shotgun (WGS) entry which is preliminary data.</text>
</comment>
<protein>
    <submittedName>
        <fullName evidence="1">Uncharacterized protein</fullName>
    </submittedName>
</protein>
<keyword evidence="2" id="KW-1185">Reference proteome</keyword>
<proteinExistence type="predicted"/>
<accession>A0ABV0ESJ7</accession>
<evidence type="ECO:0000313" key="1">
    <source>
        <dbReference type="EMBL" id="MEO1771521.1"/>
    </source>
</evidence>
<reference evidence="1 2" key="2">
    <citation type="submission" date="2024-02" db="EMBL/GenBank/DDBJ databases">
        <title>The Genome Sequence of Enterococcus sp. DIV0159.</title>
        <authorList>
            <person name="Earl A."/>
            <person name="Manson A."/>
            <person name="Gilmore M."/>
            <person name="Sanders J."/>
            <person name="Shea T."/>
            <person name="Howe W."/>
            <person name="Livny J."/>
            <person name="Cuomo C."/>
            <person name="Neafsey D."/>
            <person name="Birren B."/>
        </authorList>
    </citation>
    <scope>NUCLEOTIDE SEQUENCE [LARGE SCALE GENOMIC DNA]</scope>
    <source>
        <strain evidence="1 2">665A</strain>
    </source>
</reference>
<sequence>MAFFKEIGEAVGAVRGGIISGVTNIAAELTDSDDLREISKDVFERNKAVGKVVGQTLDGVANTAVGTIGKQRIRRDDGLEDLGEVVEQTKDGVVRTINFTTQQVGEVLDGVKINDSKKVVSSAKKLAKESVVGLLTFKKF</sequence>
<reference evidence="1 2" key="1">
    <citation type="submission" date="2021-03" db="EMBL/GenBank/DDBJ databases">
        <authorList>
            <person name="Gilmore M.S."/>
            <person name="Schwartzman J."/>
            <person name="Van Tyne D."/>
            <person name="Martin M."/>
            <person name="Earl A.M."/>
            <person name="Manson A.L."/>
            <person name="Straub T."/>
            <person name="Salamzade R."/>
            <person name="Saavedra J."/>
            <person name="Lebreton F."/>
            <person name="Prichula J."/>
            <person name="Schaufler K."/>
            <person name="Gaca A."/>
            <person name="Sgardioli B."/>
            <person name="Wagenaar J."/>
            <person name="Strong T."/>
        </authorList>
    </citation>
    <scope>NUCLEOTIDE SEQUENCE [LARGE SCALE GENOMIC DNA]</scope>
    <source>
        <strain evidence="1 2">665A</strain>
    </source>
</reference>
<gene>
    <name evidence="1" type="ORF">JZO67_003502</name>
</gene>
<dbReference type="Proteomes" id="UP000664357">
    <property type="component" value="Unassembled WGS sequence"/>
</dbReference>